<protein>
    <recommendedName>
        <fullName evidence="1">BACK domain-containing protein</fullName>
    </recommendedName>
</protein>
<evidence type="ECO:0000313" key="2">
    <source>
        <dbReference type="EMBL" id="GAX83932.1"/>
    </source>
</evidence>
<reference evidence="2 3" key="1">
    <citation type="submission" date="2017-08" db="EMBL/GenBank/DDBJ databases">
        <title>Acidophilic green algal genome provides insights into adaptation to an acidic environment.</title>
        <authorList>
            <person name="Hirooka S."/>
            <person name="Hirose Y."/>
            <person name="Kanesaki Y."/>
            <person name="Higuchi S."/>
            <person name="Fujiwara T."/>
            <person name="Onuma R."/>
            <person name="Era A."/>
            <person name="Ohbayashi R."/>
            <person name="Uzuka A."/>
            <person name="Nozaki H."/>
            <person name="Yoshikawa H."/>
            <person name="Miyagishima S.Y."/>
        </authorList>
    </citation>
    <scope>NUCLEOTIDE SEQUENCE [LARGE SCALE GENOMIC DNA]</scope>
    <source>
        <strain evidence="2 3">NIES-2499</strain>
    </source>
</reference>
<dbReference type="Gene3D" id="1.25.40.420">
    <property type="match status" value="1"/>
</dbReference>
<name>A0A250XM14_9CHLO</name>
<evidence type="ECO:0000259" key="1">
    <source>
        <dbReference type="Pfam" id="PF07707"/>
    </source>
</evidence>
<gene>
    <name evidence="2" type="ORF">CEUSTIGMA_g11356.t1</name>
</gene>
<organism evidence="2 3">
    <name type="scientific">Chlamydomonas eustigma</name>
    <dbReference type="NCBI Taxonomy" id="1157962"/>
    <lineage>
        <taxon>Eukaryota</taxon>
        <taxon>Viridiplantae</taxon>
        <taxon>Chlorophyta</taxon>
        <taxon>core chlorophytes</taxon>
        <taxon>Chlorophyceae</taxon>
        <taxon>CS clade</taxon>
        <taxon>Chlamydomonadales</taxon>
        <taxon>Chlamydomonadaceae</taxon>
        <taxon>Chlamydomonas</taxon>
    </lineage>
</organism>
<keyword evidence="3" id="KW-1185">Reference proteome</keyword>
<sequence>MDIGSMFDQDEYSDILLVLRTRLDTQVTESQYLEGDQEVTTSSEDTPSEITVEADQDDKEKHNTRALEGMLRDIPPSHESKNLNAKNSSGIILEGDISIPAHALVLATGSSYFKARFSHIWAPSSTVTASCPLPALRLPAEKQLIIDSNEVASRFCMSTCMKACMHALASIPYELLSHEALIQIYHHFQLSLNTTLVDDDILDIYTVKHNILYNAREQLLDMFKDVPVMLSLNNSKGQGLLSQFLLLPYEAVLEWSQAEKLVIQSENCVLALLTKWVEDSVAGKTSSKDQLAVLVKQIRLIQLTPTYFSHFRKLPWVCQVLEDRNHQDLSSAWCLMQLRHTIYFSNKMMLSTTESAAVGYEKELQLPMSYWAHPSIPSRWLSSRRSGQLPDVQHTLVWRLSTHDIEVLKKEEELVSAQKMYCCGYLFELRVTVVKNRNTVEGAREGTLIYSVGCFLAASVSCIGVEEVVFMGGLGYKKSHVDPNIINRRNFSSAVLKKVGSGTGYTDFFRICGPSVDEVLQVVLVDGCLILEGVISAVH</sequence>
<dbReference type="Pfam" id="PF07707">
    <property type="entry name" value="BACK"/>
    <property type="match status" value="1"/>
</dbReference>
<dbReference type="AlphaFoldDB" id="A0A250XM14"/>
<feature type="domain" description="BACK" evidence="1">
    <location>
        <begin position="243"/>
        <end position="311"/>
    </location>
</feature>
<dbReference type="Proteomes" id="UP000232323">
    <property type="component" value="Unassembled WGS sequence"/>
</dbReference>
<dbReference type="EMBL" id="BEGY01000111">
    <property type="protein sequence ID" value="GAX83932.1"/>
    <property type="molecule type" value="Genomic_DNA"/>
</dbReference>
<dbReference type="CDD" id="cd18186">
    <property type="entry name" value="BTB_POZ_ZBTB_KLHL-like"/>
    <property type="match status" value="1"/>
</dbReference>
<accession>A0A250XM14</accession>
<dbReference type="OrthoDB" id="538345at2759"/>
<comment type="caution">
    <text evidence="2">The sequence shown here is derived from an EMBL/GenBank/DDBJ whole genome shotgun (WGS) entry which is preliminary data.</text>
</comment>
<dbReference type="InterPro" id="IPR011705">
    <property type="entry name" value="BACK"/>
</dbReference>
<proteinExistence type="predicted"/>
<evidence type="ECO:0000313" key="3">
    <source>
        <dbReference type="Proteomes" id="UP000232323"/>
    </source>
</evidence>